<proteinExistence type="predicted"/>
<sequence length="44" mass="4665">MWAVEINIEMKNGKTVIASTDGPVRLIDVLTRHAAQGSEAPSSA</sequence>
<dbReference type="HOGENOM" id="CLU_3211760_0_0_11"/>
<accession>A1R4E3</accession>
<organism evidence="1 2">
    <name type="scientific">Paenarthrobacter aurescens (strain TC1)</name>
    <dbReference type="NCBI Taxonomy" id="290340"/>
    <lineage>
        <taxon>Bacteria</taxon>
        <taxon>Bacillati</taxon>
        <taxon>Actinomycetota</taxon>
        <taxon>Actinomycetes</taxon>
        <taxon>Micrococcales</taxon>
        <taxon>Micrococcaceae</taxon>
        <taxon>Paenarthrobacter</taxon>
    </lineage>
</organism>
<gene>
    <name evidence="1" type="ordered locus">AAur_1322</name>
</gene>
<evidence type="ECO:0000313" key="2">
    <source>
        <dbReference type="Proteomes" id="UP000000637"/>
    </source>
</evidence>
<evidence type="ECO:0000313" key="1">
    <source>
        <dbReference type="EMBL" id="ABM09754.1"/>
    </source>
</evidence>
<protein>
    <submittedName>
        <fullName evidence="1">Uncharacterized protein</fullName>
    </submittedName>
</protein>
<keyword evidence="2" id="KW-1185">Reference proteome</keyword>
<dbReference type="AlphaFoldDB" id="A1R4E3"/>
<dbReference type="Proteomes" id="UP000000637">
    <property type="component" value="Chromosome"/>
</dbReference>
<dbReference type="EMBL" id="CP000474">
    <property type="protein sequence ID" value="ABM09754.1"/>
    <property type="molecule type" value="Genomic_DNA"/>
</dbReference>
<reference evidence="1 2" key="1">
    <citation type="journal article" date="2006" name="PLoS Genet.">
        <title>Secrets of soil survival revealed by the genome sequence of Arthrobacter aurescens TC1.</title>
        <authorList>
            <person name="Mongodin E.F."/>
            <person name="Shapir N."/>
            <person name="Daugherty S.C."/>
            <person name="DeBoy R.T."/>
            <person name="Emerson J.B."/>
            <person name="Shvartzbeyn A."/>
            <person name="Radune D."/>
            <person name="Vamathevan J."/>
            <person name="Riggs F."/>
            <person name="Grinberg V."/>
            <person name="Khouri H."/>
            <person name="Wackett L.P."/>
            <person name="Nelson K.E."/>
            <person name="Sadowsky M.J."/>
        </authorList>
    </citation>
    <scope>NUCLEOTIDE SEQUENCE [LARGE SCALE GENOMIC DNA]</scope>
    <source>
        <strain evidence="1 2">TC1</strain>
    </source>
</reference>
<dbReference type="KEGG" id="aau:AAur_1322"/>
<name>A1R4E3_PAEAT</name>